<organism evidence="3 4">
    <name type="scientific">Cocos nucifera</name>
    <name type="common">Coconut palm</name>
    <dbReference type="NCBI Taxonomy" id="13894"/>
    <lineage>
        <taxon>Eukaryota</taxon>
        <taxon>Viridiplantae</taxon>
        <taxon>Streptophyta</taxon>
        <taxon>Embryophyta</taxon>
        <taxon>Tracheophyta</taxon>
        <taxon>Spermatophyta</taxon>
        <taxon>Magnoliopsida</taxon>
        <taxon>Liliopsida</taxon>
        <taxon>Arecaceae</taxon>
        <taxon>Arecoideae</taxon>
        <taxon>Cocoseae</taxon>
        <taxon>Attaleinae</taxon>
        <taxon>Cocos</taxon>
    </lineage>
</organism>
<protein>
    <submittedName>
        <fullName evidence="3">Uncharacterized protein</fullName>
    </submittedName>
</protein>
<feature type="transmembrane region" description="Helical" evidence="2">
    <location>
        <begin position="66"/>
        <end position="84"/>
    </location>
</feature>
<feature type="region of interest" description="Disordered" evidence="1">
    <location>
        <begin position="163"/>
        <end position="196"/>
    </location>
</feature>
<dbReference type="EMBL" id="CM017873">
    <property type="protein sequence ID" value="KAG1330129.1"/>
    <property type="molecule type" value="Genomic_DNA"/>
</dbReference>
<dbReference type="AlphaFoldDB" id="A0A8K0HXP5"/>
<keyword evidence="2" id="KW-0472">Membrane</keyword>
<accession>A0A8K0HXP5</accession>
<keyword evidence="4" id="KW-1185">Reference proteome</keyword>
<feature type="transmembrane region" description="Helical" evidence="2">
    <location>
        <begin position="21"/>
        <end position="46"/>
    </location>
</feature>
<evidence type="ECO:0000256" key="2">
    <source>
        <dbReference type="SAM" id="Phobius"/>
    </source>
</evidence>
<keyword evidence="2" id="KW-0812">Transmembrane</keyword>
<proteinExistence type="predicted"/>
<evidence type="ECO:0000256" key="1">
    <source>
        <dbReference type="SAM" id="MobiDB-lite"/>
    </source>
</evidence>
<keyword evidence="2" id="KW-1133">Transmembrane helix</keyword>
<reference evidence="3" key="1">
    <citation type="journal article" date="2017" name="Gigascience">
        <title>The genome draft of coconut (Cocos nucifera).</title>
        <authorList>
            <person name="Xiao Y."/>
            <person name="Xu P."/>
            <person name="Fan H."/>
            <person name="Baudouin L."/>
            <person name="Xia W."/>
            <person name="Bocs S."/>
            <person name="Xu J."/>
            <person name="Li Q."/>
            <person name="Guo A."/>
            <person name="Zhou L."/>
            <person name="Li J."/>
            <person name="Wu Y."/>
            <person name="Ma Z."/>
            <person name="Armero A."/>
            <person name="Issali A.E."/>
            <person name="Liu N."/>
            <person name="Peng M."/>
            <person name="Yang Y."/>
        </authorList>
    </citation>
    <scope>NUCLEOTIDE SEQUENCE</scope>
    <source>
        <tissue evidence="3">Spear leaf of Hainan Tall coconut</tissue>
    </source>
</reference>
<dbReference type="Proteomes" id="UP000797356">
    <property type="component" value="Chromosome 2"/>
</dbReference>
<evidence type="ECO:0000313" key="3">
    <source>
        <dbReference type="EMBL" id="KAG1330129.1"/>
    </source>
</evidence>
<evidence type="ECO:0000313" key="4">
    <source>
        <dbReference type="Proteomes" id="UP000797356"/>
    </source>
</evidence>
<feature type="compositionally biased region" description="Basic and acidic residues" evidence="1">
    <location>
        <begin position="178"/>
        <end position="196"/>
    </location>
</feature>
<sequence length="196" mass="20309">MKPVPQRSDVEETDPPDRYEDIANGVAVVMVAVMAVHGLASLMSGASRSYFGLYDVPIPERLITDYPILAIGIPCAVLAVALCIKKRRAASRTGVNGDCEDGGTAEVLDDFVEASHDRALVGSDGAGEHGVVRGAPVVTIPSSSSSSRSGGVSAGSGLVTAADVELGGASHHRRGERRRGVDMSREAIRDGKGKNA</sequence>
<reference evidence="3" key="2">
    <citation type="submission" date="2019-07" db="EMBL/GenBank/DDBJ databases">
        <authorList>
            <person name="Yang Y."/>
            <person name="Bocs S."/>
            <person name="Baudouin L."/>
        </authorList>
    </citation>
    <scope>NUCLEOTIDE SEQUENCE</scope>
    <source>
        <tissue evidence="3">Spear leaf of Hainan Tall coconut</tissue>
    </source>
</reference>
<gene>
    <name evidence="3" type="ORF">COCNU_02G000970</name>
</gene>
<name>A0A8K0HXP5_COCNU</name>
<comment type="caution">
    <text evidence="3">The sequence shown here is derived from an EMBL/GenBank/DDBJ whole genome shotgun (WGS) entry which is preliminary data.</text>
</comment>